<gene>
    <name evidence="8" type="ORF">SAJA_13240</name>
</gene>
<proteinExistence type="inferred from homology"/>
<dbReference type="Gene3D" id="3.40.190.10">
    <property type="entry name" value="Periplasmic binding protein-like II"/>
    <property type="match status" value="2"/>
</dbReference>
<evidence type="ECO:0000313" key="8">
    <source>
        <dbReference type="EMBL" id="ROO25274.1"/>
    </source>
</evidence>
<dbReference type="SMART" id="SM00079">
    <property type="entry name" value="PBPe"/>
    <property type="match status" value="1"/>
</dbReference>
<dbReference type="AlphaFoldDB" id="A0A423PI90"/>
<dbReference type="SMART" id="SM00062">
    <property type="entry name" value="PBPb"/>
    <property type="match status" value="1"/>
</dbReference>
<evidence type="ECO:0000256" key="3">
    <source>
        <dbReference type="ARBA" id="ARBA00022729"/>
    </source>
</evidence>
<dbReference type="PANTHER" id="PTHR35936:SF17">
    <property type="entry name" value="ARGININE-BINDING EXTRACELLULAR PROTEIN ARTP"/>
    <property type="match status" value="1"/>
</dbReference>
<evidence type="ECO:0000313" key="9">
    <source>
        <dbReference type="Proteomes" id="UP000285310"/>
    </source>
</evidence>
<evidence type="ECO:0000256" key="1">
    <source>
        <dbReference type="ARBA" id="ARBA00004196"/>
    </source>
</evidence>
<dbReference type="FunCoup" id="A0A423PI90">
    <property type="interactions" value="150"/>
</dbReference>
<dbReference type="InterPro" id="IPR001320">
    <property type="entry name" value="Iontro_rcpt_C"/>
</dbReference>
<dbReference type="InterPro" id="IPR018313">
    <property type="entry name" value="SBP_3_CS"/>
</dbReference>
<comment type="similarity">
    <text evidence="2 4">Belongs to the bacterial solute-binding protein 3 family.</text>
</comment>
<dbReference type="EMBL" id="AYKG01000049">
    <property type="protein sequence ID" value="ROO25274.1"/>
    <property type="molecule type" value="Genomic_DNA"/>
</dbReference>
<evidence type="ECO:0000259" key="6">
    <source>
        <dbReference type="SMART" id="SM00062"/>
    </source>
</evidence>
<comment type="subcellular location">
    <subcellularLocation>
        <location evidence="1">Cell envelope</location>
    </subcellularLocation>
</comment>
<comment type="caution">
    <text evidence="8">The sequence shown here is derived from an EMBL/GenBank/DDBJ whole genome shotgun (WGS) entry which is preliminary data.</text>
</comment>
<feature type="domain" description="Solute-binding protein family 3/N-terminal" evidence="6">
    <location>
        <begin position="29"/>
        <end position="257"/>
    </location>
</feature>
<accession>A0A423PI90</accession>
<dbReference type="RefSeq" id="WP_184999886.1">
    <property type="nucleotide sequence ID" value="NZ_AYKG01000049.1"/>
</dbReference>
<organism evidence="8 9">
    <name type="scientific">Salinisphaera japonica YTM-1</name>
    <dbReference type="NCBI Taxonomy" id="1209778"/>
    <lineage>
        <taxon>Bacteria</taxon>
        <taxon>Pseudomonadati</taxon>
        <taxon>Pseudomonadota</taxon>
        <taxon>Gammaproteobacteria</taxon>
        <taxon>Salinisphaerales</taxon>
        <taxon>Salinisphaeraceae</taxon>
        <taxon>Salinisphaera</taxon>
    </lineage>
</organism>
<feature type="chain" id="PRO_5019365641" evidence="5">
    <location>
        <begin position="27"/>
        <end position="264"/>
    </location>
</feature>
<dbReference type="PANTHER" id="PTHR35936">
    <property type="entry name" value="MEMBRANE-BOUND LYTIC MUREIN TRANSGLYCOSYLASE F"/>
    <property type="match status" value="1"/>
</dbReference>
<feature type="signal peptide" evidence="5">
    <location>
        <begin position="1"/>
        <end position="26"/>
    </location>
</feature>
<keyword evidence="3 5" id="KW-0732">Signal</keyword>
<dbReference type="SUPFAM" id="SSF53850">
    <property type="entry name" value="Periplasmic binding protein-like II"/>
    <property type="match status" value="1"/>
</dbReference>
<dbReference type="Pfam" id="PF00497">
    <property type="entry name" value="SBP_bac_3"/>
    <property type="match status" value="1"/>
</dbReference>
<dbReference type="InParanoid" id="A0A423PI90"/>
<reference evidence="8 9" key="1">
    <citation type="submission" date="2013-10" db="EMBL/GenBank/DDBJ databases">
        <title>Salinisphaera japonica YTM-1 Genome Sequencing.</title>
        <authorList>
            <person name="Lai Q."/>
            <person name="Li C."/>
            <person name="Shao Z."/>
        </authorList>
    </citation>
    <scope>NUCLEOTIDE SEQUENCE [LARGE SCALE GENOMIC DNA]</scope>
    <source>
        <strain evidence="8 9">YTM-1</strain>
    </source>
</reference>
<protein>
    <submittedName>
        <fullName evidence="8">ABC transporter substrate-binding protein</fullName>
    </submittedName>
</protein>
<dbReference type="InterPro" id="IPR001638">
    <property type="entry name" value="Solute-binding_3/MltF_N"/>
</dbReference>
<name>A0A423PI90_9GAMM</name>
<evidence type="ECO:0000256" key="5">
    <source>
        <dbReference type="SAM" id="SignalP"/>
    </source>
</evidence>
<keyword evidence="9" id="KW-1185">Reference proteome</keyword>
<sequence>MHKRFIALTLGAVVAASALMANTAVAQDQIRIATNVPYKPMEYTTPDGSLTGFDIELGNALCAEAGLDCSWVQQSWNGIIPGLMARKYDAIMSSMTITDQRKRVLRFSAPYIVVPSGWFVPVDTDLAEFDGDDLAGKRIAVQRGTVQDQYVTDKFGDSATIKRYANADDIAVDMSAGRLDAAFLDFPTGQSTLLDESDAYKHAGPVLTEPKKYFGTGFGIAFRRNQKDLAARFNKALAVVKDNGTYQAIYEKYFGKTGDSKQAE</sequence>
<dbReference type="GO" id="GO:0015276">
    <property type="term" value="F:ligand-gated monoatomic ion channel activity"/>
    <property type="evidence" value="ECO:0007669"/>
    <property type="project" value="InterPro"/>
</dbReference>
<dbReference type="PROSITE" id="PS01039">
    <property type="entry name" value="SBP_BACTERIAL_3"/>
    <property type="match status" value="1"/>
</dbReference>
<feature type="domain" description="Ionotropic glutamate receptor C-terminal" evidence="7">
    <location>
        <begin position="29"/>
        <end position="256"/>
    </location>
</feature>
<dbReference type="Proteomes" id="UP000285310">
    <property type="component" value="Unassembled WGS sequence"/>
</dbReference>
<dbReference type="GO" id="GO:0016020">
    <property type="term" value="C:membrane"/>
    <property type="evidence" value="ECO:0007669"/>
    <property type="project" value="InterPro"/>
</dbReference>
<dbReference type="GO" id="GO:0030313">
    <property type="term" value="C:cell envelope"/>
    <property type="evidence" value="ECO:0007669"/>
    <property type="project" value="UniProtKB-SubCell"/>
</dbReference>
<evidence type="ECO:0000256" key="4">
    <source>
        <dbReference type="RuleBase" id="RU003744"/>
    </source>
</evidence>
<evidence type="ECO:0000259" key="7">
    <source>
        <dbReference type="SMART" id="SM00079"/>
    </source>
</evidence>
<evidence type="ECO:0000256" key="2">
    <source>
        <dbReference type="ARBA" id="ARBA00010333"/>
    </source>
</evidence>